<reference evidence="1 2" key="1">
    <citation type="submission" date="2019-08" db="EMBL/GenBank/DDBJ databases">
        <title>Whole-genome Sequencing of e-waste polymer degrading bacterium Pseudomonas sp. strain PE08.</title>
        <authorList>
            <person name="Kirdat K."/>
            <person name="Debbarma P."/>
            <person name="Narawade N."/>
            <person name="Suyal D."/>
            <person name="Thorat V."/>
            <person name="Shouche Y."/>
            <person name="Goel R."/>
            <person name="Yadav A."/>
        </authorList>
    </citation>
    <scope>NUCLEOTIDE SEQUENCE [LARGE SCALE GENOMIC DNA]</scope>
    <source>
        <strain evidence="1 2">PE08</strain>
    </source>
</reference>
<evidence type="ECO:0000313" key="2">
    <source>
        <dbReference type="Proteomes" id="UP000327179"/>
    </source>
</evidence>
<accession>A0A5J6QRI6</accession>
<organism evidence="1 2">
    <name type="scientific">Metapseudomonas lalkuanensis</name>
    <dbReference type="NCBI Taxonomy" id="2604832"/>
    <lineage>
        <taxon>Bacteria</taxon>
        <taxon>Pseudomonadati</taxon>
        <taxon>Pseudomonadota</taxon>
        <taxon>Gammaproteobacteria</taxon>
        <taxon>Pseudomonadales</taxon>
        <taxon>Pseudomonadaceae</taxon>
        <taxon>Metapseudomonas</taxon>
    </lineage>
</organism>
<proteinExistence type="predicted"/>
<dbReference type="RefSeq" id="WP_151137947.1">
    <property type="nucleotide sequence ID" value="NZ_CP043311.1"/>
</dbReference>
<gene>
    <name evidence="1" type="ORF">FXN65_26140</name>
</gene>
<dbReference type="Proteomes" id="UP000327179">
    <property type="component" value="Chromosome"/>
</dbReference>
<evidence type="ECO:0000313" key="1">
    <source>
        <dbReference type="EMBL" id="QEY65368.1"/>
    </source>
</evidence>
<sequence length="214" mass="23612">MLERVLAISFALLISGCSTGPYLHPEAVTGVLRSANRTCPGALEARWYGVKDPAPFSGVVAAVIHAKLPGTPEWDPATESIISAVDTKLIIKFWLYPNRAKPFWALSTEDKEKTRKAYDEQQRAAESPAVISVSSPYIVLVSSYGERRKIKIDIPGSFDANSQENKAISVSLSNGEIDNFLVIFPEFFVNGEVFNISPVNYRIKEDTYVPVINC</sequence>
<protein>
    <submittedName>
        <fullName evidence="1">Uncharacterized protein</fullName>
    </submittedName>
</protein>
<dbReference type="PROSITE" id="PS51257">
    <property type="entry name" value="PROKAR_LIPOPROTEIN"/>
    <property type="match status" value="1"/>
</dbReference>
<name>A0A5J6QRI6_9GAMM</name>
<keyword evidence="2" id="KW-1185">Reference proteome</keyword>
<dbReference type="KEGG" id="plal:FXN65_26140"/>
<dbReference type="AlphaFoldDB" id="A0A5J6QRI6"/>
<dbReference type="EMBL" id="CP043311">
    <property type="protein sequence ID" value="QEY65368.1"/>
    <property type="molecule type" value="Genomic_DNA"/>
</dbReference>